<dbReference type="GO" id="GO:0051782">
    <property type="term" value="P:negative regulation of cell division"/>
    <property type="evidence" value="ECO:0007669"/>
    <property type="project" value="TreeGrafter"/>
</dbReference>
<protein>
    <submittedName>
        <fullName evidence="3">NUBPL iron-transfer P-loop NTPase</fullName>
    </submittedName>
</protein>
<name>A0A1T5MF79_9FIRM</name>
<reference evidence="4" key="1">
    <citation type="submission" date="2017-02" db="EMBL/GenBank/DDBJ databases">
        <authorList>
            <person name="Varghese N."/>
            <person name="Submissions S."/>
        </authorList>
    </citation>
    <scope>NUCLEOTIDE SEQUENCE [LARGE SCALE GENOMIC DNA]</scope>
    <source>
        <strain evidence="4">M1</strain>
    </source>
</reference>
<gene>
    <name evidence="3" type="ORF">SAMN02194393_04587</name>
</gene>
<accession>A0A1T5MF79</accession>
<proteinExistence type="predicted"/>
<keyword evidence="1" id="KW-0547">Nucleotide-binding</keyword>
<dbReference type="Pfam" id="PF10609">
    <property type="entry name" value="ParA"/>
    <property type="match status" value="1"/>
</dbReference>
<dbReference type="InterPro" id="IPR050625">
    <property type="entry name" value="ParA/MinD_ATPase"/>
</dbReference>
<keyword evidence="4" id="KW-1185">Reference proteome</keyword>
<dbReference type="EMBL" id="FUZT01000015">
    <property type="protein sequence ID" value="SKC86867.1"/>
    <property type="molecule type" value="Genomic_DNA"/>
</dbReference>
<keyword evidence="2" id="KW-0067">ATP-binding</keyword>
<dbReference type="InterPro" id="IPR033756">
    <property type="entry name" value="YlxH/NBP35"/>
</dbReference>
<dbReference type="GO" id="GO:0005524">
    <property type="term" value="F:ATP binding"/>
    <property type="evidence" value="ECO:0007669"/>
    <property type="project" value="UniProtKB-KW"/>
</dbReference>
<dbReference type="OrthoDB" id="7346657at2"/>
<dbReference type="SUPFAM" id="SSF52540">
    <property type="entry name" value="P-loop containing nucleoside triphosphate hydrolases"/>
    <property type="match status" value="1"/>
</dbReference>
<dbReference type="GO" id="GO:0009898">
    <property type="term" value="C:cytoplasmic side of plasma membrane"/>
    <property type="evidence" value="ECO:0007669"/>
    <property type="project" value="TreeGrafter"/>
</dbReference>
<dbReference type="GO" id="GO:0016887">
    <property type="term" value="F:ATP hydrolysis activity"/>
    <property type="evidence" value="ECO:0007669"/>
    <property type="project" value="TreeGrafter"/>
</dbReference>
<evidence type="ECO:0000256" key="1">
    <source>
        <dbReference type="ARBA" id="ARBA00022741"/>
    </source>
</evidence>
<dbReference type="Gene3D" id="3.40.50.300">
    <property type="entry name" value="P-loop containing nucleotide triphosphate hydrolases"/>
    <property type="match status" value="1"/>
</dbReference>
<dbReference type="PANTHER" id="PTHR43384:SF10">
    <property type="entry name" value="ATPASE INVOLVED IN CHROMOSOME PARTITIONING, PARA_MIND FAMILY"/>
    <property type="match status" value="1"/>
</dbReference>
<dbReference type="STRING" id="36842.SAMN02194393_04587"/>
<dbReference type="Proteomes" id="UP000190285">
    <property type="component" value="Unassembled WGS sequence"/>
</dbReference>
<dbReference type="PANTHER" id="PTHR43384">
    <property type="entry name" value="SEPTUM SITE-DETERMINING PROTEIN MIND HOMOLOG, CHLOROPLASTIC-RELATED"/>
    <property type="match status" value="1"/>
</dbReference>
<evidence type="ECO:0000256" key="2">
    <source>
        <dbReference type="ARBA" id="ARBA00022840"/>
    </source>
</evidence>
<sequence length="297" mass="34311">MSIKNINYKVNMIWGPKGDVGKSTIASYIATRFAKEGYIVGLIELDRYISSIPYILGIEDMNGRSLSKAITSESEKDILRNFVLHPEYDLYIMSLNINEDKKITSLLRYPEKRIEEIIKIARSKFDLVFIDCPSNYIEQGFIVPLKLDVDRMICVIDNDIAKVAGMKLYDRFFYETEVNFGDVITVINKDKGILIENMIKKVVSEDLKVLRSREIFKIPLNERFIKAKNEGVNLADVVPVSKLERNISKSINDIYNHILDFEEKTTTQDNFLEKKDKKGLFKKIFSRNKRLGGEIND</sequence>
<organism evidence="3 4">
    <name type="scientific">Maledivibacter halophilus</name>
    <dbReference type="NCBI Taxonomy" id="36842"/>
    <lineage>
        <taxon>Bacteria</taxon>
        <taxon>Bacillati</taxon>
        <taxon>Bacillota</taxon>
        <taxon>Clostridia</taxon>
        <taxon>Peptostreptococcales</taxon>
        <taxon>Caminicellaceae</taxon>
        <taxon>Maledivibacter</taxon>
    </lineage>
</organism>
<dbReference type="InterPro" id="IPR027417">
    <property type="entry name" value="P-loop_NTPase"/>
</dbReference>
<dbReference type="AlphaFoldDB" id="A0A1T5MF79"/>
<dbReference type="GO" id="GO:0005829">
    <property type="term" value="C:cytosol"/>
    <property type="evidence" value="ECO:0007669"/>
    <property type="project" value="TreeGrafter"/>
</dbReference>
<evidence type="ECO:0000313" key="3">
    <source>
        <dbReference type="EMBL" id="SKC86867.1"/>
    </source>
</evidence>
<dbReference type="RefSeq" id="WP_079494997.1">
    <property type="nucleotide sequence ID" value="NZ_FUZT01000015.1"/>
</dbReference>
<evidence type="ECO:0000313" key="4">
    <source>
        <dbReference type="Proteomes" id="UP000190285"/>
    </source>
</evidence>